<feature type="transmembrane region" description="Helical" evidence="2">
    <location>
        <begin position="6"/>
        <end position="29"/>
    </location>
</feature>
<feature type="region of interest" description="Disordered" evidence="1">
    <location>
        <begin position="67"/>
        <end position="92"/>
    </location>
</feature>
<keyword evidence="2" id="KW-0472">Membrane</keyword>
<feature type="transmembrane region" description="Helical" evidence="2">
    <location>
        <begin position="41"/>
        <end position="62"/>
    </location>
</feature>
<keyword evidence="2" id="KW-0812">Transmembrane</keyword>
<sequence>MRFDQILRFTVKFSLAVAWAIILPIFYASSQNYKACSAKRYKTFLGMFCLSKYMVVVALYLASNVSTTRESGSPKPLVYGPKQDQVCGKSNGPPRGAFFVKMLSARRASASAKAWEAPVDRPT</sequence>
<reference evidence="3" key="1">
    <citation type="submission" date="2014-09" db="EMBL/GenBank/DDBJ databases">
        <authorList>
            <person name="Magalhaes I.L.F."/>
            <person name="Oliveira U."/>
            <person name="Santos F.R."/>
            <person name="Vidigal T.H.D.A."/>
            <person name="Brescovit A.D."/>
            <person name="Santos A.J."/>
        </authorList>
    </citation>
    <scope>NUCLEOTIDE SEQUENCE</scope>
    <source>
        <tissue evidence="3">Shoot tissue taken approximately 20 cm above the soil surface</tissue>
    </source>
</reference>
<reference evidence="3" key="2">
    <citation type="journal article" date="2015" name="Data Brief">
        <title>Shoot transcriptome of the giant reed, Arundo donax.</title>
        <authorList>
            <person name="Barrero R.A."/>
            <person name="Guerrero F.D."/>
            <person name="Moolhuijzen P."/>
            <person name="Goolsby J.A."/>
            <person name="Tidwell J."/>
            <person name="Bellgard S.E."/>
            <person name="Bellgard M.I."/>
        </authorList>
    </citation>
    <scope>NUCLEOTIDE SEQUENCE</scope>
    <source>
        <tissue evidence="3">Shoot tissue taken approximately 20 cm above the soil surface</tissue>
    </source>
</reference>
<evidence type="ECO:0000313" key="3">
    <source>
        <dbReference type="EMBL" id="JAD89404.1"/>
    </source>
</evidence>
<evidence type="ECO:0000256" key="1">
    <source>
        <dbReference type="SAM" id="MobiDB-lite"/>
    </source>
</evidence>
<organism evidence="3">
    <name type="scientific">Arundo donax</name>
    <name type="common">Giant reed</name>
    <name type="synonym">Donax arundinaceus</name>
    <dbReference type="NCBI Taxonomy" id="35708"/>
    <lineage>
        <taxon>Eukaryota</taxon>
        <taxon>Viridiplantae</taxon>
        <taxon>Streptophyta</taxon>
        <taxon>Embryophyta</taxon>
        <taxon>Tracheophyta</taxon>
        <taxon>Spermatophyta</taxon>
        <taxon>Magnoliopsida</taxon>
        <taxon>Liliopsida</taxon>
        <taxon>Poales</taxon>
        <taxon>Poaceae</taxon>
        <taxon>PACMAD clade</taxon>
        <taxon>Arundinoideae</taxon>
        <taxon>Arundineae</taxon>
        <taxon>Arundo</taxon>
    </lineage>
</organism>
<proteinExistence type="predicted"/>
<name>A0A0A9DLC9_ARUDO</name>
<evidence type="ECO:0000256" key="2">
    <source>
        <dbReference type="SAM" id="Phobius"/>
    </source>
</evidence>
<accession>A0A0A9DLC9</accession>
<dbReference type="EMBL" id="GBRH01208491">
    <property type="protein sequence ID" value="JAD89404.1"/>
    <property type="molecule type" value="Transcribed_RNA"/>
</dbReference>
<protein>
    <submittedName>
        <fullName evidence="3">Uncharacterized protein</fullName>
    </submittedName>
</protein>
<keyword evidence="2" id="KW-1133">Transmembrane helix</keyword>
<dbReference type="AlphaFoldDB" id="A0A0A9DLC9"/>